<dbReference type="Proteomes" id="UP000295210">
    <property type="component" value="Unassembled WGS sequence"/>
</dbReference>
<organism evidence="2 3">
    <name type="scientific">Acidipila rosea</name>
    <dbReference type="NCBI Taxonomy" id="768535"/>
    <lineage>
        <taxon>Bacteria</taxon>
        <taxon>Pseudomonadati</taxon>
        <taxon>Acidobacteriota</taxon>
        <taxon>Terriglobia</taxon>
        <taxon>Terriglobales</taxon>
        <taxon>Acidobacteriaceae</taxon>
        <taxon>Acidipila</taxon>
    </lineage>
</organism>
<evidence type="ECO:0008006" key="4">
    <source>
        <dbReference type="Google" id="ProtNLM"/>
    </source>
</evidence>
<sequence>MKRIHLFALLFLVSLFSIAPARGQVGVYANFSATTLNVPNETGWIYGPTFGIYDDRFHLPVVNFGVDARGEVLGSGGSEQVYGGLVGPRAVFHLPVLPLHPYAEVLGGAARVQVGQGSALRRGTFLNYSVLGGLDLTFFPRLDWRVIEYSYGGFPGLNQGTNQQTVSMGLVFRLPIP</sequence>
<keyword evidence="1" id="KW-0732">Signal</keyword>
<proteinExistence type="predicted"/>
<reference evidence="2 3" key="1">
    <citation type="submission" date="2019-03" db="EMBL/GenBank/DDBJ databases">
        <title>Genomic Encyclopedia of Type Strains, Phase IV (KMG-IV): sequencing the most valuable type-strain genomes for metagenomic binning, comparative biology and taxonomic classification.</title>
        <authorList>
            <person name="Goeker M."/>
        </authorList>
    </citation>
    <scope>NUCLEOTIDE SEQUENCE [LARGE SCALE GENOMIC DNA]</scope>
    <source>
        <strain evidence="2 3">DSM 103428</strain>
    </source>
</reference>
<keyword evidence="3" id="KW-1185">Reference proteome</keyword>
<protein>
    <recommendedName>
        <fullName evidence="4">Outer membrane protein with beta-barrel domain</fullName>
    </recommendedName>
</protein>
<evidence type="ECO:0000256" key="1">
    <source>
        <dbReference type="SAM" id="SignalP"/>
    </source>
</evidence>
<feature type="signal peptide" evidence="1">
    <location>
        <begin position="1"/>
        <end position="21"/>
    </location>
</feature>
<gene>
    <name evidence="2" type="ORF">C7378_2897</name>
</gene>
<dbReference type="EMBL" id="SMGK01000005">
    <property type="protein sequence ID" value="TCK71615.1"/>
    <property type="molecule type" value="Genomic_DNA"/>
</dbReference>
<accession>A0A4R1L120</accession>
<evidence type="ECO:0000313" key="3">
    <source>
        <dbReference type="Proteomes" id="UP000295210"/>
    </source>
</evidence>
<dbReference type="AlphaFoldDB" id="A0A4R1L120"/>
<comment type="caution">
    <text evidence="2">The sequence shown here is derived from an EMBL/GenBank/DDBJ whole genome shotgun (WGS) entry which is preliminary data.</text>
</comment>
<name>A0A4R1L120_9BACT</name>
<dbReference type="RefSeq" id="WP_131998179.1">
    <property type="nucleotide sequence ID" value="NZ_SMGK01000005.1"/>
</dbReference>
<dbReference type="OrthoDB" id="117386at2"/>
<evidence type="ECO:0000313" key="2">
    <source>
        <dbReference type="EMBL" id="TCK71615.1"/>
    </source>
</evidence>
<feature type="chain" id="PRO_5020878540" description="Outer membrane protein with beta-barrel domain" evidence="1">
    <location>
        <begin position="22"/>
        <end position="177"/>
    </location>
</feature>